<dbReference type="RefSeq" id="WP_121733022.1">
    <property type="nucleotide sequence ID" value="NZ_PEGA01000016.1"/>
</dbReference>
<dbReference type="InterPro" id="IPR002048">
    <property type="entry name" value="EF_hand_dom"/>
</dbReference>
<dbReference type="Pfam" id="PF13499">
    <property type="entry name" value="EF-hand_7"/>
    <property type="match status" value="1"/>
</dbReference>
<dbReference type="GO" id="GO:0005509">
    <property type="term" value="F:calcium ion binding"/>
    <property type="evidence" value="ECO:0007669"/>
    <property type="project" value="InterPro"/>
</dbReference>
<dbReference type="Proteomes" id="UP000282672">
    <property type="component" value="Unassembled WGS sequence"/>
</dbReference>
<accession>A0A3L8CKH1</accession>
<dbReference type="EMBL" id="PEGA01000016">
    <property type="protein sequence ID" value="RLU08289.1"/>
    <property type="molecule type" value="Genomic_DNA"/>
</dbReference>
<reference evidence="4 5" key="1">
    <citation type="journal article" date="2018" name="Front. Microbiol.">
        <title>Discovery of Phloeophagus Beetles as a Source of Pseudomonas Strains That Produce Potentially New Bioactive Substances and Description of Pseudomonas bohemica sp. nov.</title>
        <authorList>
            <person name="Saati-Santamaria Z."/>
            <person name="Lopez-Mondejar R."/>
            <person name="Jimenez-Gomez A."/>
            <person name="Diez-Mendez A."/>
            <person name="Vetrovsky T."/>
            <person name="Igual J.M."/>
            <person name="Velazquez E."/>
            <person name="Kolarik M."/>
            <person name="Rivas R."/>
            <person name="Garcia-Fraile P."/>
        </authorList>
    </citation>
    <scope>NUCLEOTIDE SEQUENCE [LARGE SCALE GENOMIC DNA]</scope>
    <source>
        <strain evidence="2 5">A2-NA12</strain>
        <strain evidence="3 4">A2-NA13</strain>
    </source>
</reference>
<evidence type="ECO:0000313" key="3">
    <source>
        <dbReference type="EMBL" id="RLU09764.1"/>
    </source>
</evidence>
<evidence type="ECO:0000313" key="5">
    <source>
        <dbReference type="Proteomes" id="UP000282672"/>
    </source>
</evidence>
<dbReference type="Gene3D" id="1.10.238.10">
    <property type="entry name" value="EF-hand"/>
    <property type="match status" value="1"/>
</dbReference>
<dbReference type="PROSITE" id="PS00018">
    <property type="entry name" value="EF_HAND_1"/>
    <property type="match status" value="1"/>
</dbReference>
<keyword evidence="4" id="KW-1185">Reference proteome</keyword>
<dbReference type="AlphaFoldDB" id="A0A3L8CKH1"/>
<name>A0A3L8CKH1_9PSED</name>
<sequence>MGSLTQQQLENARADFLEYDANDNGRVSVEEFTLVMIQYLSAGSVESLLTLVNRDGDDEISWEEFLAEFYG</sequence>
<protein>
    <recommendedName>
        <fullName evidence="1">EF-hand domain-containing protein</fullName>
    </recommendedName>
</protein>
<comment type="caution">
    <text evidence="2">The sequence shown here is derived from an EMBL/GenBank/DDBJ whole genome shotgun (WGS) entry which is preliminary data.</text>
</comment>
<dbReference type="SUPFAM" id="SSF47473">
    <property type="entry name" value="EF-hand"/>
    <property type="match status" value="1"/>
</dbReference>
<gene>
    <name evidence="2" type="ORF">CS076_16735</name>
    <name evidence="3" type="ORF">CS078_12525</name>
</gene>
<dbReference type="Proteomes" id="UP000282140">
    <property type="component" value="Unassembled WGS sequence"/>
</dbReference>
<evidence type="ECO:0000313" key="2">
    <source>
        <dbReference type="EMBL" id="RLU08289.1"/>
    </source>
</evidence>
<evidence type="ECO:0000259" key="1">
    <source>
        <dbReference type="PROSITE" id="PS50222"/>
    </source>
</evidence>
<organism evidence="2 5">
    <name type="scientific">Pseudomonas prosekii</name>
    <dbReference type="NCBI Taxonomy" id="1148509"/>
    <lineage>
        <taxon>Bacteria</taxon>
        <taxon>Pseudomonadati</taxon>
        <taxon>Pseudomonadota</taxon>
        <taxon>Gammaproteobacteria</taxon>
        <taxon>Pseudomonadales</taxon>
        <taxon>Pseudomonadaceae</taxon>
        <taxon>Pseudomonas</taxon>
    </lineage>
</organism>
<dbReference type="InterPro" id="IPR011992">
    <property type="entry name" value="EF-hand-dom_pair"/>
</dbReference>
<evidence type="ECO:0000313" key="4">
    <source>
        <dbReference type="Proteomes" id="UP000282140"/>
    </source>
</evidence>
<dbReference type="EMBL" id="PEGB01000004">
    <property type="protein sequence ID" value="RLU09764.1"/>
    <property type="molecule type" value="Genomic_DNA"/>
</dbReference>
<proteinExistence type="predicted"/>
<feature type="domain" description="EF-hand" evidence="1">
    <location>
        <begin position="7"/>
        <end position="42"/>
    </location>
</feature>
<dbReference type="InterPro" id="IPR018247">
    <property type="entry name" value="EF_Hand_1_Ca_BS"/>
</dbReference>
<dbReference type="PROSITE" id="PS50222">
    <property type="entry name" value="EF_HAND_2"/>
    <property type="match status" value="1"/>
</dbReference>